<keyword evidence="1" id="KW-0812">Transmembrane</keyword>
<evidence type="ECO:0000313" key="3">
    <source>
        <dbReference type="Proteomes" id="UP000189369"/>
    </source>
</evidence>
<sequence length="61" mass="7276">MNTSHWFFMDGNGVYVWAVVLLLFIVIGYEVISLKRKHHQIQEQLQWLQQMNTTQNTKGRV</sequence>
<reference evidence="2 3" key="1">
    <citation type="submission" date="2017-01" db="EMBL/GenBank/DDBJ databases">
        <title>Complete Genome Sequence of Paenalcaligenes hominis, Isolated from a paraplegic Patient with neurogenic bladder.</title>
        <authorList>
            <person name="Mukhopadhyay R."/>
            <person name="Joaquin J."/>
            <person name="Hogue R."/>
            <person name="Kilaru A."/>
            <person name="Jospin G."/>
            <person name="Mars K."/>
            <person name="Eisen J.A."/>
            <person name="Chaturvedi V."/>
        </authorList>
    </citation>
    <scope>NUCLEOTIDE SEQUENCE [LARGE SCALE GENOMIC DNA]</scope>
    <source>
        <strain evidence="2 3">15S00501</strain>
    </source>
</reference>
<dbReference type="EMBL" id="CP019697">
    <property type="protein sequence ID" value="AQS50945.1"/>
    <property type="molecule type" value="Genomic_DNA"/>
</dbReference>
<dbReference type="KEGG" id="phn:PAEH1_04035"/>
<protein>
    <recommendedName>
        <fullName evidence="4">Heme exporter protein D</fullName>
    </recommendedName>
</protein>
<gene>
    <name evidence="2" type="ORF">PAEH1_04035</name>
</gene>
<dbReference type="STRING" id="643674.PAEH1_04035"/>
<proteinExistence type="predicted"/>
<evidence type="ECO:0000313" key="2">
    <source>
        <dbReference type="EMBL" id="AQS50945.1"/>
    </source>
</evidence>
<evidence type="ECO:0008006" key="4">
    <source>
        <dbReference type="Google" id="ProtNLM"/>
    </source>
</evidence>
<evidence type="ECO:0000256" key="1">
    <source>
        <dbReference type="SAM" id="Phobius"/>
    </source>
</evidence>
<dbReference type="Proteomes" id="UP000189369">
    <property type="component" value="Chromosome"/>
</dbReference>
<keyword evidence="1" id="KW-0472">Membrane</keyword>
<feature type="transmembrane region" description="Helical" evidence="1">
    <location>
        <begin position="14"/>
        <end position="32"/>
    </location>
</feature>
<dbReference type="AlphaFoldDB" id="A0A1U9JYS4"/>
<accession>A0A1U9JYS4</accession>
<organism evidence="2 3">
    <name type="scientific">Paenalcaligenes hominis</name>
    <dbReference type="NCBI Taxonomy" id="643674"/>
    <lineage>
        <taxon>Bacteria</taxon>
        <taxon>Pseudomonadati</taxon>
        <taxon>Pseudomonadota</taxon>
        <taxon>Betaproteobacteria</taxon>
        <taxon>Burkholderiales</taxon>
        <taxon>Alcaligenaceae</taxon>
        <taxon>Paenalcaligenes</taxon>
    </lineage>
</organism>
<name>A0A1U9JYS4_9BURK</name>
<keyword evidence="1" id="KW-1133">Transmembrane helix</keyword>